<dbReference type="PRINTS" id="PR00174">
    <property type="entry name" value="LACYSMPORT"/>
</dbReference>
<dbReference type="InterPro" id="IPR036259">
    <property type="entry name" value="MFS_trans_sf"/>
</dbReference>
<feature type="transmembrane region" description="Helical" evidence="8">
    <location>
        <begin position="342"/>
        <end position="362"/>
    </location>
</feature>
<comment type="caution">
    <text evidence="10">The sequence shown here is derived from an EMBL/GenBank/DDBJ whole genome shotgun (WGS) entry which is preliminary data.</text>
</comment>
<dbReference type="GO" id="GO:0005886">
    <property type="term" value="C:plasma membrane"/>
    <property type="evidence" value="ECO:0007669"/>
    <property type="project" value="UniProtKB-SubCell"/>
</dbReference>
<feature type="transmembrane region" description="Helical" evidence="8">
    <location>
        <begin position="215"/>
        <end position="232"/>
    </location>
</feature>
<evidence type="ECO:0000256" key="4">
    <source>
        <dbReference type="ARBA" id="ARBA00022519"/>
    </source>
</evidence>
<evidence type="ECO:0000259" key="9">
    <source>
        <dbReference type="PROSITE" id="PS50850"/>
    </source>
</evidence>
<dbReference type="AlphaFoldDB" id="A0A7X5LPH6"/>
<feature type="transmembrane region" description="Helical" evidence="8">
    <location>
        <begin position="101"/>
        <end position="125"/>
    </location>
</feature>
<dbReference type="PROSITE" id="PS50850">
    <property type="entry name" value="MFS"/>
    <property type="match status" value="1"/>
</dbReference>
<dbReference type="SUPFAM" id="SSF103473">
    <property type="entry name" value="MFS general substrate transporter"/>
    <property type="match status" value="1"/>
</dbReference>
<evidence type="ECO:0000256" key="6">
    <source>
        <dbReference type="ARBA" id="ARBA00022989"/>
    </source>
</evidence>
<evidence type="ECO:0000256" key="8">
    <source>
        <dbReference type="SAM" id="Phobius"/>
    </source>
</evidence>
<feature type="transmembrane region" description="Helical" evidence="8">
    <location>
        <begin position="284"/>
        <end position="303"/>
    </location>
</feature>
<feature type="domain" description="Major facilitator superfamily (MFS) profile" evidence="9">
    <location>
        <begin position="4"/>
        <end position="397"/>
    </location>
</feature>
<feature type="transmembrane region" description="Helical" evidence="8">
    <location>
        <begin position="145"/>
        <end position="164"/>
    </location>
</feature>
<evidence type="ECO:0000313" key="10">
    <source>
        <dbReference type="EMBL" id="NDV93073.1"/>
    </source>
</evidence>
<dbReference type="Proteomes" id="UP000470213">
    <property type="component" value="Unassembled WGS sequence"/>
</dbReference>
<dbReference type="InterPro" id="IPR000576">
    <property type="entry name" value="LacY/RafB_perm_fam"/>
</dbReference>
<evidence type="ECO:0000313" key="11">
    <source>
        <dbReference type="Proteomes" id="UP000470213"/>
    </source>
</evidence>
<dbReference type="PANTHER" id="PTHR23522">
    <property type="entry name" value="BLL5896 PROTEIN"/>
    <property type="match status" value="1"/>
</dbReference>
<feature type="transmembrane region" description="Helical" evidence="8">
    <location>
        <begin position="12"/>
        <end position="34"/>
    </location>
</feature>
<organism evidence="10 11">
    <name type="scientific">Alteromonas profundi</name>
    <dbReference type="NCBI Taxonomy" id="2696062"/>
    <lineage>
        <taxon>Bacteria</taxon>
        <taxon>Pseudomonadati</taxon>
        <taxon>Pseudomonadota</taxon>
        <taxon>Gammaproteobacteria</taxon>
        <taxon>Alteromonadales</taxon>
        <taxon>Alteromonadaceae</taxon>
        <taxon>Alteromonas/Salinimonas group</taxon>
        <taxon>Alteromonas</taxon>
    </lineage>
</organism>
<feature type="transmembrane region" description="Helical" evidence="8">
    <location>
        <begin position="170"/>
        <end position="189"/>
    </location>
</feature>
<keyword evidence="11" id="KW-1185">Reference proteome</keyword>
<keyword evidence="4" id="KW-0997">Cell inner membrane</keyword>
<evidence type="ECO:0000256" key="5">
    <source>
        <dbReference type="ARBA" id="ARBA00022692"/>
    </source>
</evidence>
<feature type="transmembrane region" description="Helical" evidence="8">
    <location>
        <begin position="309"/>
        <end position="330"/>
    </location>
</feature>
<reference evidence="10 11" key="1">
    <citation type="submission" date="2020-01" db="EMBL/GenBank/DDBJ databases">
        <authorList>
            <person name="Chen J."/>
            <person name="Zhu S."/>
            <person name="Yang J."/>
        </authorList>
    </citation>
    <scope>NUCLEOTIDE SEQUENCE [LARGE SCALE GENOMIC DNA]</scope>
    <source>
        <strain evidence="10 11">345S023</strain>
    </source>
</reference>
<dbReference type="GO" id="GO:0030395">
    <property type="term" value="F:lactose binding"/>
    <property type="evidence" value="ECO:0007669"/>
    <property type="project" value="TreeGrafter"/>
</dbReference>
<keyword evidence="7 8" id="KW-0472">Membrane</keyword>
<evidence type="ECO:0000256" key="1">
    <source>
        <dbReference type="ARBA" id="ARBA00004429"/>
    </source>
</evidence>
<protein>
    <submittedName>
        <fullName evidence="10">Oligosaccharide MFS transporter</fullName>
    </submittedName>
</protein>
<dbReference type="Pfam" id="PF01306">
    <property type="entry name" value="LacY_symp"/>
    <property type="match status" value="1"/>
</dbReference>
<accession>A0A7X5LPH6</accession>
<evidence type="ECO:0000256" key="3">
    <source>
        <dbReference type="ARBA" id="ARBA00022475"/>
    </source>
</evidence>
<feature type="transmembrane region" description="Helical" evidence="8">
    <location>
        <begin position="46"/>
        <end position="64"/>
    </location>
</feature>
<gene>
    <name evidence="10" type="ORF">GTH32_18045</name>
</gene>
<feature type="transmembrane region" description="Helical" evidence="8">
    <location>
        <begin position="252"/>
        <end position="272"/>
    </location>
</feature>
<dbReference type="NCBIfam" id="TIGR00882">
    <property type="entry name" value="2A0105"/>
    <property type="match status" value="1"/>
</dbReference>
<dbReference type="EMBL" id="JAAAWN010000037">
    <property type="protein sequence ID" value="NDV93073.1"/>
    <property type="molecule type" value="Genomic_DNA"/>
</dbReference>
<evidence type="ECO:0000256" key="2">
    <source>
        <dbReference type="ARBA" id="ARBA00022448"/>
    </source>
</evidence>
<name>A0A7X5LPH6_9ALTE</name>
<comment type="subcellular location">
    <subcellularLocation>
        <location evidence="1">Cell inner membrane</location>
        <topology evidence="1">Multi-pass membrane protein</topology>
    </subcellularLocation>
</comment>
<feature type="transmembrane region" description="Helical" evidence="8">
    <location>
        <begin position="76"/>
        <end position="95"/>
    </location>
</feature>
<keyword evidence="3" id="KW-1003">Cell membrane</keyword>
<keyword evidence="2" id="KW-0813">Transport</keyword>
<keyword evidence="6 8" id="KW-1133">Transmembrane helix</keyword>
<keyword evidence="5 8" id="KW-0812">Transmembrane</keyword>
<sequence length="410" mass="45227">MKCQLNSAYWSSAITFFSFFLTWSFCYSLFPLWLNQTLALTGKETGVVFATNALAALIVMPVYGILQDRLGTGKQLLFMLGLLMAGVGPFFILIYQPLLTSFFIVGAIVGALYSALTFGAAVGTLEAYIERLGRQHDVEFGKARLWGSLGWACATFVAGVIFNINPKLNFVLASATGVGFILCLFWLPASTKTPRTKKKKVGVSDVLSLFSQSRFWRLSLYVMGVSCLYQIYDQQFPIYFSSLFPTPEEGNRFYGYLNSLQVFIEAGMMFIAPFIVNKIGPKNGLLLSGAIMALRMLASGVVADPVSISMVKLLHALELPILLVAIFKYIAVNFDTRLSATIYLIGFHVFTQVVTTLLSSVIGELYDDLGFADTYLLLGTVVTVNLIFSFWILENNKPKNDVAARTTGGY</sequence>
<proteinExistence type="predicted"/>
<dbReference type="RefSeq" id="WP_163088401.1">
    <property type="nucleotide sequence ID" value="NZ_JAAAWN010000037.1"/>
</dbReference>
<feature type="transmembrane region" description="Helical" evidence="8">
    <location>
        <begin position="374"/>
        <end position="393"/>
    </location>
</feature>
<dbReference type="PANTHER" id="PTHR23522:SF10">
    <property type="entry name" value="3-PHENYLPROPIONIC ACID TRANSPORTER-RELATED"/>
    <property type="match status" value="1"/>
</dbReference>
<dbReference type="GO" id="GO:0015528">
    <property type="term" value="F:lactose:proton symporter activity"/>
    <property type="evidence" value="ECO:0007669"/>
    <property type="project" value="TreeGrafter"/>
</dbReference>
<dbReference type="NCBIfam" id="NF007077">
    <property type="entry name" value="PRK09528.1"/>
    <property type="match status" value="1"/>
</dbReference>
<evidence type="ECO:0000256" key="7">
    <source>
        <dbReference type="ARBA" id="ARBA00023136"/>
    </source>
</evidence>
<dbReference type="InterPro" id="IPR020846">
    <property type="entry name" value="MFS_dom"/>
</dbReference>
<dbReference type="Gene3D" id="1.20.1250.20">
    <property type="entry name" value="MFS general substrate transporter like domains"/>
    <property type="match status" value="2"/>
</dbReference>